<evidence type="ECO:0000313" key="2">
    <source>
        <dbReference type="Proteomes" id="UP000697998"/>
    </source>
</evidence>
<proteinExistence type="predicted"/>
<protein>
    <submittedName>
        <fullName evidence="1">Uncharacterized protein</fullName>
    </submittedName>
</protein>
<dbReference type="EMBL" id="JADJMH010000018">
    <property type="protein sequence ID" value="MBK7676253.1"/>
    <property type="molecule type" value="Genomic_DNA"/>
</dbReference>
<gene>
    <name evidence="1" type="ORF">IPJ27_16730</name>
</gene>
<dbReference type="Proteomes" id="UP000697998">
    <property type="component" value="Unassembled WGS sequence"/>
</dbReference>
<reference evidence="1 2" key="1">
    <citation type="submission" date="2020-10" db="EMBL/GenBank/DDBJ databases">
        <title>Connecting structure to function with the recovery of over 1000 high-quality activated sludge metagenome-assembled genomes encoding full-length rRNA genes using long-read sequencing.</title>
        <authorList>
            <person name="Singleton C.M."/>
            <person name="Petriglieri F."/>
            <person name="Kristensen J.M."/>
            <person name="Kirkegaard R.H."/>
            <person name="Michaelsen T.Y."/>
            <person name="Andersen M.H."/>
            <person name="Karst S.M."/>
            <person name="Dueholm M.S."/>
            <person name="Nielsen P.H."/>
            <person name="Albertsen M."/>
        </authorList>
    </citation>
    <scope>NUCLEOTIDE SEQUENCE [LARGE SCALE GENOMIC DNA]</scope>
    <source>
        <strain evidence="1">EsbW_18-Q3-R4-48_BATAC.285</strain>
    </source>
</reference>
<comment type="caution">
    <text evidence="1">The sequence shown here is derived from an EMBL/GenBank/DDBJ whole genome shotgun (WGS) entry which is preliminary data.</text>
</comment>
<name>A0A935UI77_9PROT</name>
<evidence type="ECO:0000313" key="1">
    <source>
        <dbReference type="EMBL" id="MBK7676253.1"/>
    </source>
</evidence>
<sequence>MGVPDDNVIRFPEGMRGSTAEFDRPQALIKARDRVTQGLRVAFSALLPQIEQELLARGDVATGRAQRELFYGTCGTHP</sequence>
<dbReference type="AlphaFoldDB" id="A0A935UI77"/>
<organism evidence="1 2">
    <name type="scientific">Candidatus Accumulibacter proximus</name>
    <dbReference type="NCBI Taxonomy" id="2954385"/>
    <lineage>
        <taxon>Bacteria</taxon>
        <taxon>Pseudomonadati</taxon>
        <taxon>Pseudomonadota</taxon>
        <taxon>Betaproteobacteria</taxon>
        <taxon>Candidatus Accumulibacter</taxon>
    </lineage>
</organism>
<accession>A0A935UI77</accession>